<dbReference type="OrthoDB" id="1653848at2"/>
<dbReference type="NCBIfam" id="NF002796">
    <property type="entry name" value="PRK02935.1"/>
    <property type="match status" value="1"/>
</dbReference>
<accession>A0A1Q1G0G7</accession>
<dbReference type="EMBL" id="RKRK01000004">
    <property type="protein sequence ID" value="RPF55129.1"/>
    <property type="molecule type" value="Genomic_DNA"/>
</dbReference>
<evidence type="ECO:0000256" key="2">
    <source>
        <dbReference type="ARBA" id="ARBA00022692"/>
    </source>
</evidence>
<dbReference type="RefSeq" id="WP_077139918.1">
    <property type="nucleotide sequence ID" value="NZ_CBCSGK010000007.1"/>
</dbReference>
<name>A0A1Q1G0G7_9BACL</name>
<keyword evidence="1" id="KW-1003">Cell membrane</keyword>
<sequence length="127" mass="14958">MKKNSKINRIRGWALALVFIGMIIMYIGVFFRQYPIVFSIFLIIGFIPIILSFIVYFWIGMLSTKTIQVKCPHCEHYTKMLGRADICSNCNEAITIDPELDGKEFNEDYNNRRKREKLLQEDENKIN</sequence>
<keyword evidence="2" id="KW-0812">Transmembrane</keyword>
<protein>
    <submittedName>
        <fullName evidence="5">Zinc ribbon protein</fullName>
    </submittedName>
</protein>
<evidence type="ECO:0000256" key="4">
    <source>
        <dbReference type="ARBA" id="ARBA00023136"/>
    </source>
</evidence>
<reference evidence="5 6" key="1">
    <citation type="submission" date="2018-11" db="EMBL/GenBank/DDBJ databases">
        <title>Genomic Encyclopedia of Type Strains, Phase IV (KMG-IV): sequencing the most valuable type-strain genomes for metagenomic binning, comparative biology and taxonomic classification.</title>
        <authorList>
            <person name="Goeker M."/>
        </authorList>
    </citation>
    <scope>NUCLEOTIDE SEQUENCE [LARGE SCALE GENOMIC DNA]</scope>
    <source>
        <strain evidence="5 6">DSM 29158</strain>
    </source>
</reference>
<organism evidence="5 6">
    <name type="scientific">Abyssicoccus albus</name>
    <dbReference type="NCBI Taxonomy" id="1817405"/>
    <lineage>
        <taxon>Bacteria</taxon>
        <taxon>Bacillati</taxon>
        <taxon>Bacillota</taxon>
        <taxon>Bacilli</taxon>
        <taxon>Bacillales</taxon>
        <taxon>Abyssicoccaceae</taxon>
    </lineage>
</organism>
<evidence type="ECO:0000256" key="1">
    <source>
        <dbReference type="ARBA" id="ARBA00022475"/>
    </source>
</evidence>
<evidence type="ECO:0000313" key="6">
    <source>
        <dbReference type="Proteomes" id="UP000277108"/>
    </source>
</evidence>
<proteinExistence type="predicted"/>
<keyword evidence="3" id="KW-1133">Transmembrane helix</keyword>
<comment type="caution">
    <text evidence="5">The sequence shown here is derived from an EMBL/GenBank/DDBJ whole genome shotgun (WGS) entry which is preliminary data.</text>
</comment>
<keyword evidence="6" id="KW-1185">Reference proteome</keyword>
<dbReference type="Proteomes" id="UP000277108">
    <property type="component" value="Unassembled WGS sequence"/>
</dbReference>
<keyword evidence="4" id="KW-0472">Membrane</keyword>
<evidence type="ECO:0000256" key="3">
    <source>
        <dbReference type="ARBA" id="ARBA00022989"/>
    </source>
</evidence>
<gene>
    <name evidence="5" type="ORF">EDD62_1453</name>
</gene>
<dbReference type="Pfam" id="PF11023">
    <property type="entry name" value="DUF2614"/>
    <property type="match status" value="1"/>
</dbReference>
<dbReference type="STRING" id="1849491.BVH56_02220"/>
<dbReference type="AlphaFoldDB" id="A0A1Q1G0G7"/>
<dbReference type="InterPro" id="IPR020912">
    <property type="entry name" value="UPF0295"/>
</dbReference>
<evidence type="ECO:0000313" key="5">
    <source>
        <dbReference type="EMBL" id="RPF55129.1"/>
    </source>
</evidence>
<accession>A0A3N5BDW1</accession>